<reference evidence="17 18" key="1">
    <citation type="submission" date="2022-07" db="EMBL/GenBank/DDBJ databases">
        <title>Genome-wide signatures of adaptation to extreme environments.</title>
        <authorList>
            <person name="Cho C.H."/>
            <person name="Yoon H.S."/>
        </authorList>
    </citation>
    <scope>NUCLEOTIDE SEQUENCE [LARGE SCALE GENOMIC DNA]</scope>
    <source>
        <strain evidence="17 18">DBV 063 E5</strain>
    </source>
</reference>
<keyword evidence="13 14" id="KW-1208">Phospholipid metabolism</keyword>
<keyword evidence="4 14" id="KW-0489">Methyltransferase</keyword>
<feature type="topological domain" description="Cytoplasmic" evidence="14">
    <location>
        <begin position="260"/>
        <end position="315"/>
    </location>
</feature>
<evidence type="ECO:0000256" key="10">
    <source>
        <dbReference type="ARBA" id="ARBA00023098"/>
    </source>
</evidence>
<dbReference type="EC" id="2.1.1.17" evidence="14"/>
<protein>
    <recommendedName>
        <fullName evidence="14">Phosphatidylethanolamine N-methyltransferase</fullName>
        <shortName evidence="14">PEAMT</shortName>
        <shortName evidence="14">PEMT</shortName>
        <ecNumber evidence="14">2.1.1.17</ecNumber>
        <ecNumber evidence="14">2.1.1.71</ecNumber>
    </recommendedName>
    <alternativeName>
        <fullName evidence="14">Phospholipid methyltransferase</fullName>
        <shortName evidence="14">PLMT</shortName>
    </alternativeName>
</protein>
<dbReference type="GO" id="GO:0005789">
    <property type="term" value="C:endoplasmic reticulum membrane"/>
    <property type="evidence" value="ECO:0007669"/>
    <property type="project" value="UniProtKB-SubCell"/>
</dbReference>
<evidence type="ECO:0000256" key="4">
    <source>
        <dbReference type="ARBA" id="ARBA00022603"/>
    </source>
</evidence>
<comment type="caution">
    <text evidence="17">The sequence shown here is derived from an EMBL/GenBank/DDBJ whole genome shotgun (WGS) entry which is preliminary data.</text>
</comment>
<dbReference type="EC" id="2.1.1.71" evidence="14"/>
<dbReference type="AlphaFoldDB" id="A0AAV9IQB5"/>
<evidence type="ECO:0000256" key="1">
    <source>
        <dbReference type="ARBA" id="ARBA00004969"/>
    </source>
</evidence>
<dbReference type="Proteomes" id="UP001301350">
    <property type="component" value="Unassembled WGS sequence"/>
</dbReference>
<accession>A0AAV9IQB5</accession>
<evidence type="ECO:0000313" key="17">
    <source>
        <dbReference type="EMBL" id="KAK4534285.1"/>
    </source>
</evidence>
<dbReference type="Gene3D" id="1.20.120.1630">
    <property type="match status" value="1"/>
</dbReference>
<dbReference type="InterPro" id="IPR024960">
    <property type="entry name" value="PEMT/MFAP"/>
</dbReference>
<dbReference type="GO" id="GO:0004608">
    <property type="term" value="F:phosphatidylethanolamine N-methyltransferase activity"/>
    <property type="evidence" value="ECO:0007669"/>
    <property type="project" value="UniProtKB-UniRule"/>
</dbReference>
<comment type="caution">
    <text evidence="14">Lacks conserved residue(s) required for the propagation of feature annotation.</text>
</comment>
<keyword evidence="9 14" id="KW-1133">Transmembrane helix</keyword>
<dbReference type="EMBL" id="JANCYW010000001">
    <property type="protein sequence ID" value="KAK4534285.1"/>
    <property type="molecule type" value="Genomic_DNA"/>
</dbReference>
<comment type="similarity">
    <text evidence="14">Belongs to the class VI-like SAM-binding methyltransferase superfamily. PEMT/PEM2 methyltransferase family.</text>
</comment>
<keyword evidence="10 14" id="KW-0443">Lipid metabolism</keyword>
<dbReference type="PANTHER" id="PTHR15458">
    <property type="entry name" value="PHOSPHATIDYLETHANOLAMINE N-METHYLTRANSFERASE"/>
    <property type="match status" value="1"/>
</dbReference>
<keyword evidence="6 14" id="KW-0949">S-adenosyl-L-methionine</keyword>
<feature type="transmembrane region" description="Helical" evidence="16">
    <location>
        <begin position="172"/>
        <end position="192"/>
    </location>
</feature>
<evidence type="ECO:0000256" key="12">
    <source>
        <dbReference type="ARBA" id="ARBA00023209"/>
    </source>
</evidence>
<comment type="catalytic activity">
    <reaction evidence="14">
        <text>a 1,2-diacyl-sn-glycero-3-phospho-N,N-dimethylethanolamine + S-adenosyl-L-methionine = a 1,2-diacyl-sn-glycero-3-phosphocholine + S-adenosyl-L-homocysteine + H(+)</text>
        <dbReference type="Rhea" id="RHEA:32739"/>
        <dbReference type="ChEBI" id="CHEBI:15378"/>
        <dbReference type="ChEBI" id="CHEBI:57643"/>
        <dbReference type="ChEBI" id="CHEBI:57856"/>
        <dbReference type="ChEBI" id="CHEBI:59789"/>
        <dbReference type="ChEBI" id="CHEBI:64572"/>
    </reaction>
</comment>
<keyword evidence="11 14" id="KW-0472">Membrane</keyword>
<dbReference type="GO" id="GO:0031966">
    <property type="term" value="C:mitochondrial membrane"/>
    <property type="evidence" value="ECO:0007669"/>
    <property type="project" value="UniProtKB-SubCell"/>
</dbReference>
<gene>
    <name evidence="17" type="ORF">CDCA_CDCA01G0310</name>
</gene>
<feature type="topological domain" description="Lumenal" evidence="14">
    <location>
        <begin position="1"/>
        <end position="82"/>
    </location>
</feature>
<feature type="binding site" evidence="14">
    <location>
        <begin position="261"/>
        <end position="262"/>
    </location>
    <ligand>
        <name>S-adenosyl-L-methionine</name>
        <dbReference type="ChEBI" id="CHEBI:59789"/>
    </ligand>
</feature>
<keyword evidence="7 14" id="KW-0812">Transmembrane</keyword>
<dbReference type="Pfam" id="PF04191">
    <property type="entry name" value="PEMT"/>
    <property type="match status" value="1"/>
</dbReference>
<keyword evidence="8 14" id="KW-0256">Endoplasmic reticulum</keyword>
<comment type="subcellular location">
    <subcellularLocation>
        <location evidence="14">Endoplasmic reticulum membrane</location>
        <topology evidence="14">Multi-pass membrane protein</topology>
    </subcellularLocation>
    <subcellularLocation>
        <location evidence="14">Mitochondrion membrane</location>
        <topology evidence="14">Multi-pass membrane protein</topology>
    </subcellularLocation>
</comment>
<comment type="pathway">
    <text evidence="1 14">Phospholipid metabolism; phosphatidylcholine biosynthesis.</text>
</comment>
<dbReference type="PROSITE" id="PS51599">
    <property type="entry name" value="SAM_PEMT_PEM2"/>
    <property type="match status" value="1"/>
</dbReference>
<evidence type="ECO:0000256" key="8">
    <source>
        <dbReference type="ARBA" id="ARBA00022824"/>
    </source>
</evidence>
<dbReference type="GO" id="GO:0000773">
    <property type="term" value="F:phosphatidyl-N-methylethanolamine N-methyltransferase activity"/>
    <property type="evidence" value="ECO:0007669"/>
    <property type="project" value="UniProtKB-UniRule"/>
</dbReference>
<feature type="topological domain" description="Lumenal" evidence="14">
    <location>
        <begin position="107"/>
        <end position="118"/>
    </location>
</feature>
<proteinExistence type="inferred from homology"/>
<evidence type="ECO:0000256" key="5">
    <source>
        <dbReference type="ARBA" id="ARBA00022679"/>
    </source>
</evidence>
<dbReference type="PANTHER" id="PTHR15458:SF5">
    <property type="entry name" value="PHOSPHATIDYLETHANOLAMINE N-METHYLTRANSFERASE"/>
    <property type="match status" value="1"/>
</dbReference>
<keyword evidence="12 14" id="KW-0594">Phospholipid biosynthesis</keyword>
<evidence type="ECO:0000256" key="16">
    <source>
        <dbReference type="SAM" id="Phobius"/>
    </source>
</evidence>
<feature type="region of interest" description="Disordered" evidence="15">
    <location>
        <begin position="280"/>
        <end position="315"/>
    </location>
</feature>
<feature type="binding site" evidence="14">
    <location>
        <begin position="179"/>
        <end position="181"/>
    </location>
    <ligand>
        <name>S-adenosyl-L-methionine</name>
        <dbReference type="ChEBI" id="CHEBI:59789"/>
    </ligand>
</feature>
<comment type="catalytic activity">
    <reaction evidence="14">
        <text>a 1,2-diacyl-sn-glycero-3-phospho-N-methylethanolamine + S-adenosyl-L-methionine = a 1,2-diacyl-sn-glycero-3-phospho-N,N-dimethylethanolamine + S-adenosyl-L-homocysteine + H(+)</text>
        <dbReference type="Rhea" id="RHEA:32735"/>
        <dbReference type="ChEBI" id="CHEBI:15378"/>
        <dbReference type="ChEBI" id="CHEBI:57856"/>
        <dbReference type="ChEBI" id="CHEBI:59789"/>
        <dbReference type="ChEBI" id="CHEBI:64572"/>
        <dbReference type="ChEBI" id="CHEBI:64573"/>
        <dbReference type="EC" id="2.1.1.71"/>
    </reaction>
</comment>
<evidence type="ECO:0000313" key="18">
    <source>
        <dbReference type="Proteomes" id="UP001301350"/>
    </source>
</evidence>
<organism evidence="17 18">
    <name type="scientific">Cyanidium caldarium</name>
    <name type="common">Red alga</name>
    <dbReference type="NCBI Taxonomy" id="2771"/>
    <lineage>
        <taxon>Eukaryota</taxon>
        <taxon>Rhodophyta</taxon>
        <taxon>Bangiophyceae</taxon>
        <taxon>Cyanidiales</taxon>
        <taxon>Cyanidiaceae</taxon>
        <taxon>Cyanidium</taxon>
    </lineage>
</organism>
<keyword evidence="3 14" id="KW-0444">Lipid biosynthesis</keyword>
<keyword evidence="18" id="KW-1185">Reference proteome</keyword>
<feature type="transmembrane region" description="Helical" evidence="16">
    <location>
        <begin position="231"/>
        <end position="256"/>
    </location>
</feature>
<evidence type="ECO:0000256" key="11">
    <source>
        <dbReference type="ARBA" id="ARBA00023136"/>
    </source>
</evidence>
<evidence type="ECO:0000256" key="2">
    <source>
        <dbReference type="ARBA" id="ARBA00005189"/>
    </source>
</evidence>
<evidence type="ECO:0000256" key="15">
    <source>
        <dbReference type="SAM" id="MobiDB-lite"/>
    </source>
</evidence>
<evidence type="ECO:0000256" key="9">
    <source>
        <dbReference type="ARBA" id="ARBA00022989"/>
    </source>
</evidence>
<dbReference type="GO" id="GO:0032259">
    <property type="term" value="P:methylation"/>
    <property type="evidence" value="ECO:0007669"/>
    <property type="project" value="UniProtKB-KW"/>
</dbReference>
<dbReference type="GO" id="GO:0006656">
    <property type="term" value="P:phosphatidylcholine biosynthetic process"/>
    <property type="evidence" value="ECO:0007669"/>
    <property type="project" value="UniProtKB-UniRule"/>
</dbReference>
<comment type="pathway">
    <text evidence="2">Lipid metabolism.</text>
</comment>
<keyword evidence="5 14" id="KW-0808">Transferase</keyword>
<dbReference type="InterPro" id="IPR007318">
    <property type="entry name" value="Phopholipid_MeTrfase"/>
</dbReference>
<keyword evidence="14" id="KW-0496">Mitochondrion</keyword>
<evidence type="ECO:0000256" key="14">
    <source>
        <dbReference type="HAMAP-Rule" id="MF_03216"/>
    </source>
</evidence>
<name>A0AAV9IQB5_CYACA</name>
<evidence type="ECO:0000256" key="6">
    <source>
        <dbReference type="ARBA" id="ARBA00022691"/>
    </source>
</evidence>
<evidence type="ECO:0000256" key="13">
    <source>
        <dbReference type="ARBA" id="ARBA00023264"/>
    </source>
</evidence>
<evidence type="ECO:0000256" key="3">
    <source>
        <dbReference type="ARBA" id="ARBA00022516"/>
    </source>
</evidence>
<comment type="function">
    <text evidence="14">Catalyzes the three sequential steps of the methylation pathway for the biosynthesis of phosphatidylcholine, a critical and essential component for membrane structure. Uses S-adenosylmethionine (S-adenosyl-L-methionine, SAM or AdoMet) as the methyl group donor for the methylation of phosphatidylethanolamine (1,2-diacyl-sn-glycero-3-phosphoethanolamine, PE) to phosphatidylmonomethylethanolamine (1,2-diacyl-sn-glycero-3-phospho-N-methylethanolamine, PMME), PMME to phosphatidyldimethylethanolamine (1,2-diacyl-sn-glycero-3-phospho-N,N-dimethylethanolamine, PDME), and PDME to phosphatidylcholine (1,2-diacyl-sn-glycero-3-phosphocholine, PC), producing S-adenosyl-L-homocysteine in each step.</text>
</comment>
<sequence>MMRHWDRWLRNTPVLEGAPAHLKRQRLRRSVLWTTVSFAAMQFLRRVDIPASLTELEAPAPSPFHRVQRMVVAGVRRTHVVDLRVAEVQGALATIVLAPLLWNLLARWEYRVRGLSRWVGGDRHRAHTCFCGYVLAFSALREFCFSQAVAVTPAWDLSALTWRITAERALRALGFALYIAGSAISGAGFWRLGKFTYLPEYFGIFCDEIITSFPFNLFADPMYLGSALMHFGYALMHLAPTGLFLAVILSLAYWIAARLFEEPFMNKLYAQERKRRRARALRSAAEPETGIRERAVKGASGRAPAARAVGEPGRA</sequence>
<comment type="catalytic activity">
    <reaction evidence="14">
        <text>a 1,2-diacyl-sn-glycero-3-phosphoethanolamine + S-adenosyl-L-methionine = a 1,2-diacyl-sn-glycero-3-phospho-N-methylethanolamine + S-adenosyl-L-homocysteine + H(+)</text>
        <dbReference type="Rhea" id="RHEA:11164"/>
        <dbReference type="ChEBI" id="CHEBI:15378"/>
        <dbReference type="ChEBI" id="CHEBI:57856"/>
        <dbReference type="ChEBI" id="CHEBI:59789"/>
        <dbReference type="ChEBI" id="CHEBI:64573"/>
        <dbReference type="ChEBI" id="CHEBI:64612"/>
        <dbReference type="EC" id="2.1.1.17"/>
    </reaction>
</comment>
<dbReference type="HAMAP" id="MF_03216">
    <property type="entry name" value="PLMT"/>
    <property type="match status" value="1"/>
</dbReference>
<evidence type="ECO:0000256" key="7">
    <source>
        <dbReference type="ARBA" id="ARBA00022692"/>
    </source>
</evidence>